<evidence type="ECO:0000313" key="2">
    <source>
        <dbReference type="Proteomes" id="UP000190080"/>
    </source>
</evidence>
<comment type="caution">
    <text evidence="1">The sequence shown here is derived from an EMBL/GenBank/DDBJ whole genome shotgun (WGS) entry which is preliminary data.</text>
</comment>
<dbReference type="Proteomes" id="UP000190080">
    <property type="component" value="Unassembled WGS sequence"/>
</dbReference>
<keyword evidence="2" id="KW-1185">Reference proteome</keyword>
<evidence type="ECO:0000313" key="1">
    <source>
        <dbReference type="EMBL" id="OPJ59338.1"/>
    </source>
</evidence>
<proteinExistence type="predicted"/>
<dbReference type="AlphaFoldDB" id="A0A1V4IH67"/>
<name>A0A1V4IH67_9CLOT</name>
<protein>
    <submittedName>
        <fullName evidence="1">Uncharacterized protein</fullName>
    </submittedName>
</protein>
<organism evidence="1 2">
    <name type="scientific">Clostridium oryzae</name>
    <dbReference type="NCBI Taxonomy" id="1450648"/>
    <lineage>
        <taxon>Bacteria</taxon>
        <taxon>Bacillati</taxon>
        <taxon>Bacillota</taxon>
        <taxon>Clostridia</taxon>
        <taxon>Eubacteriales</taxon>
        <taxon>Clostridiaceae</taxon>
        <taxon>Clostridium</taxon>
    </lineage>
</organism>
<accession>A0A1V4IH67</accession>
<gene>
    <name evidence="1" type="ORF">CLORY_33470</name>
</gene>
<dbReference type="EMBL" id="MZGV01000046">
    <property type="protein sequence ID" value="OPJ59338.1"/>
    <property type="molecule type" value="Genomic_DNA"/>
</dbReference>
<sequence>MKLLLIINIIENRDGFDLLISKKTWGQNHQFYTKC</sequence>
<reference evidence="1 2" key="1">
    <citation type="submission" date="2017-03" db="EMBL/GenBank/DDBJ databases">
        <title>Genome sequence of Clostridium oryzae DSM 28571.</title>
        <authorList>
            <person name="Poehlein A."/>
            <person name="Daniel R."/>
        </authorList>
    </citation>
    <scope>NUCLEOTIDE SEQUENCE [LARGE SCALE GENOMIC DNA]</scope>
    <source>
        <strain evidence="1 2">DSM 28571</strain>
    </source>
</reference>